<keyword evidence="3" id="KW-0131">Cell cycle</keyword>
<dbReference type="GO" id="GO:0016593">
    <property type="term" value="C:Cdc73/Paf1 complex"/>
    <property type="evidence" value="ECO:0007669"/>
    <property type="project" value="InterPro"/>
</dbReference>
<feature type="region of interest" description="Disordered" evidence="1">
    <location>
        <begin position="199"/>
        <end position="222"/>
    </location>
</feature>
<evidence type="ECO:0000313" key="3">
    <source>
        <dbReference type="EMBL" id="OMH82564.1"/>
    </source>
</evidence>
<comment type="caution">
    <text evidence="3">The sequence shown here is derived from an EMBL/GenBank/DDBJ whole genome shotgun (WGS) entry which is preliminary data.</text>
</comment>
<keyword evidence="4" id="KW-1185">Reference proteome</keyword>
<feature type="domain" description="Paf1 complex subunit Cdc73 N-terminal" evidence="2">
    <location>
        <begin position="6"/>
        <end position="156"/>
    </location>
</feature>
<dbReference type="GO" id="GO:0051301">
    <property type="term" value="P:cell division"/>
    <property type="evidence" value="ECO:0007669"/>
    <property type="project" value="UniProtKB-KW"/>
</dbReference>
<keyword evidence="3" id="KW-0132">Cell division</keyword>
<dbReference type="PANTHER" id="PTHR12466:SF8">
    <property type="entry name" value="PARAFIBROMIN"/>
    <property type="match status" value="1"/>
</dbReference>
<dbReference type="Pfam" id="PF16050">
    <property type="entry name" value="CDC73_N"/>
    <property type="match status" value="1"/>
</dbReference>
<accession>A0A1R1PNN1</accession>
<dbReference type="GO" id="GO:0006368">
    <property type="term" value="P:transcription elongation by RNA polymerase II"/>
    <property type="evidence" value="ECO:0007669"/>
    <property type="project" value="InterPro"/>
</dbReference>
<dbReference type="PANTHER" id="PTHR12466">
    <property type="entry name" value="CDC73 DOMAIN PROTEIN"/>
    <property type="match status" value="1"/>
</dbReference>
<gene>
    <name evidence="3" type="ORF">AX774_g3952</name>
</gene>
<dbReference type="InterPro" id="IPR032041">
    <property type="entry name" value="Cdc73_N"/>
</dbReference>
<dbReference type="OrthoDB" id="2186602at2759"/>
<sequence length="222" mass="25631">MATGNNPLQLLREFIINNKEIDFLDKDGNLTTKIEEAEQIKFGDAGTFDKNELTNYYFSKKAADRYSLISMLYFWKNRNEGYYTYLKATQLNKIQGVSFTFKTDLIDYLSGKKETSDNLKDQKEIEQLENSLDVENEDLDEGRLGSKRSNEEEEELTQMCKQIAKRERVLGGRNSILTSNKSFEHVIKISEEMLKKALEGGKEEKSGAKSVQLVQEKKNHEK</sequence>
<protein>
    <submittedName>
        <fullName evidence="3">Cell division control protein 73</fullName>
    </submittedName>
</protein>
<proteinExistence type="predicted"/>
<reference evidence="4" key="1">
    <citation type="submission" date="2017-01" db="EMBL/GenBank/DDBJ databases">
        <authorList>
            <person name="Wang Y."/>
            <person name="White M."/>
            <person name="Kvist S."/>
            <person name="Moncalvo J.-M."/>
        </authorList>
    </citation>
    <scope>NUCLEOTIDE SEQUENCE [LARGE SCALE GENOMIC DNA]</scope>
    <source>
        <strain evidence="4">COL-18-3</strain>
    </source>
</reference>
<evidence type="ECO:0000313" key="4">
    <source>
        <dbReference type="Proteomes" id="UP000188320"/>
    </source>
</evidence>
<dbReference type="InterPro" id="IPR007852">
    <property type="entry name" value="Cdc73/Parafibromin"/>
</dbReference>
<dbReference type="Proteomes" id="UP000188320">
    <property type="component" value="Unassembled WGS sequence"/>
</dbReference>
<evidence type="ECO:0000256" key="1">
    <source>
        <dbReference type="SAM" id="MobiDB-lite"/>
    </source>
</evidence>
<name>A0A1R1PNN1_ZANCU</name>
<dbReference type="GO" id="GO:0032968">
    <property type="term" value="P:positive regulation of transcription elongation by RNA polymerase II"/>
    <property type="evidence" value="ECO:0007669"/>
    <property type="project" value="TreeGrafter"/>
</dbReference>
<dbReference type="EMBL" id="LSSK01000637">
    <property type="protein sequence ID" value="OMH82564.1"/>
    <property type="molecule type" value="Genomic_DNA"/>
</dbReference>
<organism evidence="3 4">
    <name type="scientific">Zancudomyces culisetae</name>
    <name type="common">Gut fungus</name>
    <name type="synonym">Smittium culisetae</name>
    <dbReference type="NCBI Taxonomy" id="1213189"/>
    <lineage>
        <taxon>Eukaryota</taxon>
        <taxon>Fungi</taxon>
        <taxon>Fungi incertae sedis</taxon>
        <taxon>Zoopagomycota</taxon>
        <taxon>Kickxellomycotina</taxon>
        <taxon>Harpellomycetes</taxon>
        <taxon>Harpellales</taxon>
        <taxon>Legeriomycetaceae</taxon>
        <taxon>Zancudomyces</taxon>
    </lineage>
</organism>
<dbReference type="GO" id="GO:0000993">
    <property type="term" value="F:RNA polymerase II complex binding"/>
    <property type="evidence" value="ECO:0007669"/>
    <property type="project" value="TreeGrafter"/>
</dbReference>
<dbReference type="AlphaFoldDB" id="A0A1R1PNN1"/>
<evidence type="ECO:0000259" key="2">
    <source>
        <dbReference type="Pfam" id="PF16050"/>
    </source>
</evidence>